<dbReference type="Proteomes" id="UP000507245">
    <property type="component" value="Unassembled WGS sequence"/>
</dbReference>
<dbReference type="Proteomes" id="UP000507222">
    <property type="component" value="Unassembled WGS sequence"/>
</dbReference>
<sequence length="71" mass="7909">MAALIHSCEEATSTATSAHHRYHGGASAFMAPRWIPKRGQVLKKVLKTVFSCLCFDHHQLKHTSSSNPTKY</sequence>
<evidence type="ECO:0000313" key="3">
    <source>
        <dbReference type="Proteomes" id="UP000507222"/>
    </source>
</evidence>
<gene>
    <name evidence="1" type="ORF">CURHAP_LOCUS7410</name>
    <name evidence="2" type="ORF">ORAREDHAP_LOCUS7407</name>
</gene>
<dbReference type="EMBL" id="CAEKDK010000001">
    <property type="protein sequence ID" value="CAB4265302.1"/>
    <property type="molecule type" value="Genomic_DNA"/>
</dbReference>
<name>A0A6J5WC55_PRUAR</name>
<proteinExistence type="predicted"/>
<protein>
    <submittedName>
        <fullName evidence="2">Uncharacterized protein</fullName>
    </submittedName>
</protein>
<keyword evidence="4" id="KW-1185">Reference proteome</keyword>
<evidence type="ECO:0000313" key="1">
    <source>
        <dbReference type="EMBL" id="CAB4265302.1"/>
    </source>
</evidence>
<dbReference type="AlphaFoldDB" id="A0A6J5WC55"/>
<dbReference type="OrthoDB" id="1742839at2759"/>
<reference evidence="2 3" key="2">
    <citation type="submission" date="2020-05" db="EMBL/GenBank/DDBJ databases">
        <authorList>
            <person name="Campoy J."/>
            <person name="Schneeberger K."/>
            <person name="Spophaly S."/>
        </authorList>
    </citation>
    <scope>NUCLEOTIDE SEQUENCE [LARGE SCALE GENOMIC DNA]</scope>
    <source>
        <strain evidence="2">PruArmRojPasFocal</strain>
    </source>
</reference>
<accession>A0A6J5WC55</accession>
<evidence type="ECO:0000313" key="4">
    <source>
        <dbReference type="Proteomes" id="UP000507245"/>
    </source>
</evidence>
<organism evidence="2 4">
    <name type="scientific">Prunus armeniaca</name>
    <name type="common">Apricot</name>
    <name type="synonym">Armeniaca vulgaris</name>
    <dbReference type="NCBI Taxonomy" id="36596"/>
    <lineage>
        <taxon>Eukaryota</taxon>
        <taxon>Viridiplantae</taxon>
        <taxon>Streptophyta</taxon>
        <taxon>Embryophyta</taxon>
        <taxon>Tracheophyta</taxon>
        <taxon>Spermatophyta</taxon>
        <taxon>Magnoliopsida</taxon>
        <taxon>eudicotyledons</taxon>
        <taxon>Gunneridae</taxon>
        <taxon>Pentapetalae</taxon>
        <taxon>rosids</taxon>
        <taxon>fabids</taxon>
        <taxon>Rosales</taxon>
        <taxon>Rosaceae</taxon>
        <taxon>Amygdaloideae</taxon>
        <taxon>Amygdaleae</taxon>
        <taxon>Prunus</taxon>
    </lineage>
</organism>
<dbReference type="EMBL" id="CAEKKB010000001">
    <property type="protein sequence ID" value="CAB4295898.1"/>
    <property type="molecule type" value="Genomic_DNA"/>
</dbReference>
<evidence type="ECO:0000313" key="2">
    <source>
        <dbReference type="EMBL" id="CAB4295898.1"/>
    </source>
</evidence>
<reference evidence="4" key="1">
    <citation type="journal article" date="2020" name="Genome Biol.">
        <title>Gamete binning: chromosome-level and haplotype-resolved genome assembly enabled by high-throughput single-cell sequencing of gamete genomes.</title>
        <authorList>
            <person name="Campoy J.A."/>
            <person name="Sun H."/>
            <person name="Goel M."/>
            <person name="Jiao W.-B."/>
            <person name="Folz-Donahue K."/>
            <person name="Wang N."/>
            <person name="Rubio M."/>
            <person name="Liu C."/>
            <person name="Kukat C."/>
            <person name="Ruiz D."/>
            <person name="Huettel B."/>
            <person name="Schneeberger K."/>
        </authorList>
    </citation>
    <scope>NUCLEOTIDE SEQUENCE [LARGE SCALE GENOMIC DNA]</scope>
    <source>
        <strain evidence="4">cv. Rojo Pasion</strain>
    </source>
</reference>